<proteinExistence type="predicted"/>
<dbReference type="GO" id="GO:0003676">
    <property type="term" value="F:nucleic acid binding"/>
    <property type="evidence" value="ECO:0007669"/>
    <property type="project" value="InterPro"/>
</dbReference>
<dbReference type="EMBL" id="ML977171">
    <property type="protein sequence ID" value="KAF1983901.1"/>
    <property type="molecule type" value="Genomic_DNA"/>
</dbReference>
<dbReference type="AlphaFoldDB" id="A0A6G1GSI0"/>
<protein>
    <recommendedName>
        <fullName evidence="2">DDE-1 domain-containing protein</fullName>
    </recommendedName>
</protein>
<keyword evidence="4" id="KW-1185">Reference proteome</keyword>
<feature type="region of interest" description="Disordered" evidence="1">
    <location>
        <begin position="152"/>
        <end position="192"/>
    </location>
</feature>
<name>A0A6G1GSI0_9PEZI</name>
<dbReference type="InterPro" id="IPR004875">
    <property type="entry name" value="DDE_SF_endonuclease_dom"/>
</dbReference>
<dbReference type="OrthoDB" id="4357141at2759"/>
<organism evidence="3 4">
    <name type="scientific">Aulographum hederae CBS 113979</name>
    <dbReference type="NCBI Taxonomy" id="1176131"/>
    <lineage>
        <taxon>Eukaryota</taxon>
        <taxon>Fungi</taxon>
        <taxon>Dikarya</taxon>
        <taxon>Ascomycota</taxon>
        <taxon>Pezizomycotina</taxon>
        <taxon>Dothideomycetes</taxon>
        <taxon>Pleosporomycetidae</taxon>
        <taxon>Aulographales</taxon>
        <taxon>Aulographaceae</taxon>
    </lineage>
</organism>
<dbReference type="Proteomes" id="UP000800041">
    <property type="component" value="Unassembled WGS sequence"/>
</dbReference>
<evidence type="ECO:0000259" key="2">
    <source>
        <dbReference type="Pfam" id="PF03184"/>
    </source>
</evidence>
<sequence>MDEKGFLIGILNKTRRVYSSTNEPKGAGQDGNRSWITVIAAICQDGTSLPPTIIYQGMSLQNSWLEDWQPEDQDAWFTATPTGWTNDEVGLSWLTKVFDRSTKRKARNGRDWRLLLIDGHGSHLNIPFIKYALARYPPQSINFLRKTRSSTQRSQAYVRPLASKRRKGSVQAQIERQELQKLRAEEKAKRSR</sequence>
<evidence type="ECO:0000313" key="4">
    <source>
        <dbReference type="Proteomes" id="UP000800041"/>
    </source>
</evidence>
<dbReference type="Pfam" id="PF03184">
    <property type="entry name" value="DDE_1"/>
    <property type="match status" value="1"/>
</dbReference>
<gene>
    <name evidence="3" type="ORF">K402DRAFT_396103</name>
</gene>
<accession>A0A6G1GSI0</accession>
<feature type="non-terminal residue" evidence="3">
    <location>
        <position position="192"/>
    </location>
</feature>
<evidence type="ECO:0000313" key="3">
    <source>
        <dbReference type="EMBL" id="KAF1983901.1"/>
    </source>
</evidence>
<feature type="domain" description="DDE-1" evidence="2">
    <location>
        <begin position="33"/>
        <end position="128"/>
    </location>
</feature>
<feature type="compositionally biased region" description="Basic and acidic residues" evidence="1">
    <location>
        <begin position="175"/>
        <end position="192"/>
    </location>
</feature>
<reference evidence="3" key="1">
    <citation type="journal article" date="2020" name="Stud. Mycol.">
        <title>101 Dothideomycetes genomes: a test case for predicting lifestyles and emergence of pathogens.</title>
        <authorList>
            <person name="Haridas S."/>
            <person name="Albert R."/>
            <person name="Binder M."/>
            <person name="Bloem J."/>
            <person name="Labutti K."/>
            <person name="Salamov A."/>
            <person name="Andreopoulos B."/>
            <person name="Baker S."/>
            <person name="Barry K."/>
            <person name="Bills G."/>
            <person name="Bluhm B."/>
            <person name="Cannon C."/>
            <person name="Castanera R."/>
            <person name="Culley D."/>
            <person name="Daum C."/>
            <person name="Ezra D."/>
            <person name="Gonzalez J."/>
            <person name="Henrissat B."/>
            <person name="Kuo A."/>
            <person name="Liang C."/>
            <person name="Lipzen A."/>
            <person name="Lutzoni F."/>
            <person name="Magnuson J."/>
            <person name="Mondo S."/>
            <person name="Nolan M."/>
            <person name="Ohm R."/>
            <person name="Pangilinan J."/>
            <person name="Park H.-J."/>
            <person name="Ramirez L."/>
            <person name="Alfaro M."/>
            <person name="Sun H."/>
            <person name="Tritt A."/>
            <person name="Yoshinaga Y."/>
            <person name="Zwiers L.-H."/>
            <person name="Turgeon B."/>
            <person name="Goodwin S."/>
            <person name="Spatafora J."/>
            <person name="Crous P."/>
            <person name="Grigoriev I."/>
        </authorList>
    </citation>
    <scope>NUCLEOTIDE SEQUENCE</scope>
    <source>
        <strain evidence="3">CBS 113979</strain>
    </source>
</reference>
<evidence type="ECO:0000256" key="1">
    <source>
        <dbReference type="SAM" id="MobiDB-lite"/>
    </source>
</evidence>